<dbReference type="AlphaFoldDB" id="A0A8B3XVY2"/>
<feature type="region of interest" description="Disordered" evidence="1">
    <location>
        <begin position="1"/>
        <end position="31"/>
    </location>
</feature>
<keyword evidence="3" id="KW-1185">Reference proteome</keyword>
<evidence type="ECO:0000256" key="1">
    <source>
        <dbReference type="SAM" id="MobiDB-lite"/>
    </source>
</evidence>
<proteinExistence type="predicted"/>
<gene>
    <name evidence="2" type="ORF">SAMN04490197_1911</name>
</gene>
<protein>
    <submittedName>
        <fullName evidence="2">Uncharacterized protein</fullName>
    </submittedName>
</protein>
<dbReference type="Proteomes" id="UP000183653">
    <property type="component" value="Chromosome I"/>
</dbReference>
<dbReference type="OrthoDB" id="7025024at2"/>
<reference evidence="2 3" key="1">
    <citation type="submission" date="2016-10" db="EMBL/GenBank/DDBJ databases">
        <authorList>
            <person name="Varghese N."/>
            <person name="Submissions S."/>
        </authorList>
    </citation>
    <scope>NUCLEOTIDE SEQUENCE [LARGE SCALE GENOMIC DNA]</scope>
    <source>
        <strain evidence="2 3">BS2775</strain>
    </source>
</reference>
<sequence length="1035" mass="112878">MTKTQKSGTTANSAGAAASPPAVSPPIEDLPLPRVRNASANSTLYPMTSITGTDVIITAAVASGVEITVYWAVLGQEHAPLFTAKAEGNGSADVHVPVPAWVVGFCIGKTTTIWYRTPTQSSLRLELTVEVIKPEEMPKPEFLDLTPNGSDRWLDMKEFYGNARIKLCGWPFIADGQLLWVEASSNEHLTPRRFHWILENHRVTEVESQKGFCFVLEILREWLANNVDWSSVTIQAGVTYDGAPGTPPKDPSISHLPENAHEFQRTTTVLRLGNPALRLLPPTLREATYIEGQGYVLNPVNTVNGAHLIVAYDGISPGHKVCVNIKGAPGPGSPELACKVVQSGQTSVVFDVPPSAISANFDNTFVASYTVLSGDVLWPSPELPVKVLALTDLEGIDVDERTGDKLCLNTFTGDATARVARWDYAAPGPGQTCWLHIVGEYEDGRLFHWTILEAEPVKPEWVSGGVSALLSREQLEALADCHEFKLCFAVDFRGSEVLANAVAFRPLTLHMVQASLVLQPPSVLEAVGNVLTIWNGRAGVTARVGYKRISRHHKVCLTWDRGDGTSLSLGPEPGDSDLGHVDFKIPREEVIRAAGKAIPISYSVTSACQQASSGTLELEVSIPVLARRPALRVHQAACPPGQRCYLDLGTFEGDINVFVKDPGEDIEKAWWFILEDQIAYMTCTGPAEDGSPHTISIMHKEPIKLDDLNRLSRTVLREEFERFKDGAELTLRFKCTTDQSQLESDAHEFQTLTLLFKKAIALPAPHVPEANDGVLDFLQLCCEKDAHLVVNPWTRIATDNQVSLSCTGSTVGGGQHSVELLRERPVTPSEVQYGLNIAITNAQLASFANGSEITLQLNVRFPNDALRPFDPVSLKLIKSRQIIERFDGQPNKLLKSGESIRLSTMTITMVQLAAHARGGIYTYGTVGDFMSGPAFGLCIDANGSIIPAQITRFAFIVPCACLRFAYVHLDGKATVRFYGESGALMETRIVDSAKGGRHQWVEFKAGKGKLLASFEVEVGEHGYLDNFTMCSVVDA</sequence>
<accession>A0A8B3XVY2</accession>
<organism evidence="2 3">
    <name type="scientific">Pseudomonas orientalis</name>
    <dbReference type="NCBI Taxonomy" id="76758"/>
    <lineage>
        <taxon>Bacteria</taxon>
        <taxon>Pseudomonadati</taxon>
        <taxon>Pseudomonadota</taxon>
        <taxon>Gammaproteobacteria</taxon>
        <taxon>Pseudomonadales</taxon>
        <taxon>Pseudomonadaceae</taxon>
        <taxon>Pseudomonas</taxon>
    </lineage>
</organism>
<feature type="compositionally biased region" description="Low complexity" evidence="1">
    <location>
        <begin position="7"/>
        <end position="21"/>
    </location>
</feature>
<evidence type="ECO:0000313" key="3">
    <source>
        <dbReference type="Proteomes" id="UP000183653"/>
    </source>
</evidence>
<dbReference type="RefSeq" id="WP_156421623.1">
    <property type="nucleotide sequence ID" value="NZ_JYLM01000001.1"/>
</dbReference>
<dbReference type="EMBL" id="LT629782">
    <property type="protein sequence ID" value="SDU00453.1"/>
    <property type="molecule type" value="Genomic_DNA"/>
</dbReference>
<evidence type="ECO:0000313" key="2">
    <source>
        <dbReference type="EMBL" id="SDU00453.1"/>
    </source>
</evidence>
<name>A0A8B3XVY2_9PSED</name>